<evidence type="ECO:0000256" key="7">
    <source>
        <dbReference type="ARBA" id="ARBA00022833"/>
    </source>
</evidence>
<dbReference type="InterPro" id="IPR041222">
    <property type="entry name" value="PriA_3primeBD"/>
</dbReference>
<evidence type="ECO:0000256" key="6">
    <source>
        <dbReference type="ARBA" id="ARBA00022806"/>
    </source>
</evidence>
<dbReference type="InterPro" id="IPR042115">
    <property type="entry name" value="PriA_3primeBD_sf"/>
</dbReference>
<evidence type="ECO:0000259" key="13">
    <source>
        <dbReference type="PROSITE" id="PS51192"/>
    </source>
</evidence>
<dbReference type="SMART" id="SM00490">
    <property type="entry name" value="HELICc"/>
    <property type="match status" value="1"/>
</dbReference>
<evidence type="ECO:0000256" key="5">
    <source>
        <dbReference type="ARBA" id="ARBA00022801"/>
    </source>
</evidence>
<dbReference type="GO" id="GO:0006302">
    <property type="term" value="P:double-strand break repair"/>
    <property type="evidence" value="ECO:0007669"/>
    <property type="project" value="InterPro"/>
</dbReference>
<keyword evidence="2 12" id="KW-0235">DNA replication</keyword>
<keyword evidence="10 12" id="KW-0413">Isomerase</keyword>
<comment type="cofactor">
    <cofactor evidence="12">
        <name>Zn(2+)</name>
        <dbReference type="ChEBI" id="CHEBI:29105"/>
    </cofactor>
    <text evidence="12">Binds 2 zinc ions per subunit.</text>
</comment>
<feature type="binding site" evidence="12">
    <location>
        <position position="622"/>
    </location>
    <ligand>
        <name>Zn(2+)</name>
        <dbReference type="ChEBI" id="CHEBI:29105"/>
        <label>2</label>
    </ligand>
</feature>
<feature type="binding site" evidence="12">
    <location>
        <position position="613"/>
    </location>
    <ligand>
        <name>Zn(2+)</name>
        <dbReference type="ChEBI" id="CHEBI:29105"/>
        <label>1</label>
    </ligand>
</feature>
<keyword evidence="6 12" id="KW-0347">Helicase</keyword>
<comment type="catalytic activity">
    <reaction evidence="12">
        <text>Couples ATP hydrolysis with the unwinding of duplex DNA by translocating in the 3'-5' direction.</text>
        <dbReference type="EC" id="5.6.2.4"/>
    </reaction>
</comment>
<dbReference type="Gene3D" id="3.40.1440.60">
    <property type="entry name" value="PriA, 3(prime) DNA-binding domain"/>
    <property type="match status" value="1"/>
</dbReference>
<dbReference type="Gene3D" id="3.40.50.300">
    <property type="entry name" value="P-loop containing nucleotide triphosphate hydrolases"/>
    <property type="match status" value="2"/>
</dbReference>
<dbReference type="InterPro" id="IPR007569">
    <property type="entry name" value="DUF559"/>
</dbReference>
<feature type="binding site" evidence="12">
    <location>
        <position position="640"/>
    </location>
    <ligand>
        <name>Zn(2+)</name>
        <dbReference type="ChEBI" id="CHEBI:29105"/>
        <label>2</label>
    </ligand>
</feature>
<dbReference type="NCBIfam" id="TIGR00595">
    <property type="entry name" value="priA"/>
    <property type="match status" value="1"/>
</dbReference>
<name>A0A9D9DP91_9BACT</name>
<evidence type="ECO:0000313" key="15">
    <source>
        <dbReference type="EMBL" id="MBO8430275.1"/>
    </source>
</evidence>
<dbReference type="CDD" id="cd18804">
    <property type="entry name" value="SF2_C_priA"/>
    <property type="match status" value="1"/>
</dbReference>
<dbReference type="GO" id="GO:0006270">
    <property type="term" value="P:DNA replication initiation"/>
    <property type="evidence" value="ECO:0007669"/>
    <property type="project" value="TreeGrafter"/>
</dbReference>
<feature type="binding site" evidence="12">
    <location>
        <position position="637"/>
    </location>
    <ligand>
        <name>Zn(2+)</name>
        <dbReference type="ChEBI" id="CHEBI:29105"/>
        <label>2</label>
    </ligand>
</feature>
<keyword evidence="8 12" id="KW-0067">ATP-binding</keyword>
<evidence type="ECO:0000259" key="14">
    <source>
        <dbReference type="PROSITE" id="PS51194"/>
    </source>
</evidence>
<reference evidence="15" key="1">
    <citation type="submission" date="2020-10" db="EMBL/GenBank/DDBJ databases">
        <authorList>
            <person name="Gilroy R."/>
        </authorList>
    </citation>
    <scope>NUCLEOTIDE SEQUENCE</scope>
    <source>
        <strain evidence="15">10192</strain>
    </source>
</reference>
<feature type="domain" description="Helicase C-terminal" evidence="14">
    <location>
        <begin position="642"/>
        <end position="799"/>
    </location>
</feature>
<accession>A0A9D9DP91</accession>
<feature type="binding site" evidence="12">
    <location>
        <position position="653"/>
    </location>
    <ligand>
        <name>Zn(2+)</name>
        <dbReference type="ChEBI" id="CHEBI:29105"/>
        <label>1</label>
    </ligand>
</feature>
<evidence type="ECO:0000256" key="3">
    <source>
        <dbReference type="ARBA" id="ARBA00022723"/>
    </source>
</evidence>
<feature type="binding site" evidence="12">
    <location>
        <position position="619"/>
    </location>
    <ligand>
        <name>Zn(2+)</name>
        <dbReference type="ChEBI" id="CHEBI:29105"/>
        <label>2</label>
    </ligand>
</feature>
<dbReference type="GO" id="GO:0006310">
    <property type="term" value="P:DNA recombination"/>
    <property type="evidence" value="ECO:0007669"/>
    <property type="project" value="InterPro"/>
</dbReference>
<evidence type="ECO:0000256" key="2">
    <source>
        <dbReference type="ARBA" id="ARBA00022705"/>
    </source>
</evidence>
<dbReference type="GO" id="GO:0008270">
    <property type="term" value="F:zinc ion binding"/>
    <property type="evidence" value="ECO:0007669"/>
    <property type="project" value="UniProtKB-UniRule"/>
</dbReference>
<dbReference type="GO" id="GO:0005524">
    <property type="term" value="F:ATP binding"/>
    <property type="evidence" value="ECO:0007669"/>
    <property type="project" value="UniProtKB-UniRule"/>
</dbReference>
<evidence type="ECO:0000256" key="10">
    <source>
        <dbReference type="ARBA" id="ARBA00023235"/>
    </source>
</evidence>
<feature type="domain" description="Helicase ATP-binding" evidence="13">
    <location>
        <begin position="381"/>
        <end position="549"/>
    </location>
</feature>
<evidence type="ECO:0000256" key="4">
    <source>
        <dbReference type="ARBA" id="ARBA00022741"/>
    </source>
</evidence>
<comment type="function">
    <text evidence="12">Initiates the restart of stalled replication forks, which reloads the replicative helicase on sites other than the origin of replication. Recognizes and binds to abandoned replication forks and remodels them to uncover a helicase loading site. Promotes assembly of the primosome at these replication forks.</text>
</comment>
<dbReference type="SUPFAM" id="SSF52540">
    <property type="entry name" value="P-loop containing nucleoside triphosphate hydrolases"/>
    <property type="match status" value="1"/>
</dbReference>
<comment type="caution">
    <text evidence="15">The sequence shown here is derived from an EMBL/GenBank/DDBJ whole genome shotgun (WGS) entry which is preliminary data.</text>
</comment>
<dbReference type="InterPro" id="IPR011545">
    <property type="entry name" value="DEAD/DEAH_box_helicase_dom"/>
</dbReference>
<dbReference type="InterPro" id="IPR001650">
    <property type="entry name" value="Helicase_C-like"/>
</dbReference>
<feature type="binding site" evidence="12">
    <location>
        <position position="610"/>
    </location>
    <ligand>
        <name>Zn(2+)</name>
        <dbReference type="ChEBI" id="CHEBI:29105"/>
        <label>1</label>
    </ligand>
</feature>
<keyword evidence="4 12" id="KW-0547">Nucleotide-binding</keyword>
<dbReference type="SUPFAM" id="SSF52980">
    <property type="entry name" value="Restriction endonuclease-like"/>
    <property type="match status" value="1"/>
</dbReference>
<dbReference type="Gene3D" id="3.40.960.10">
    <property type="entry name" value="VSR Endonuclease"/>
    <property type="match status" value="1"/>
</dbReference>
<dbReference type="InterPro" id="IPR041236">
    <property type="entry name" value="PriA_C"/>
</dbReference>
<dbReference type="GO" id="GO:0043138">
    <property type="term" value="F:3'-5' DNA helicase activity"/>
    <property type="evidence" value="ECO:0007669"/>
    <property type="project" value="UniProtKB-EC"/>
</dbReference>
<dbReference type="Pfam" id="PF04480">
    <property type="entry name" value="DUF559"/>
    <property type="match status" value="1"/>
</dbReference>
<dbReference type="Pfam" id="PF18074">
    <property type="entry name" value="PriA_C"/>
    <property type="match status" value="1"/>
</dbReference>
<dbReference type="GO" id="GO:0016787">
    <property type="term" value="F:hydrolase activity"/>
    <property type="evidence" value="ECO:0007669"/>
    <property type="project" value="UniProtKB-KW"/>
</dbReference>
<evidence type="ECO:0000256" key="12">
    <source>
        <dbReference type="HAMAP-Rule" id="MF_00983"/>
    </source>
</evidence>
<comment type="subunit">
    <text evidence="12">Component of the replication restart primosome.</text>
</comment>
<keyword evidence="1 12" id="KW-0639">Primosome</keyword>
<feature type="binding site" evidence="12">
    <location>
        <position position="650"/>
    </location>
    <ligand>
        <name>Zn(2+)</name>
        <dbReference type="ChEBI" id="CHEBI:29105"/>
        <label>1</label>
    </ligand>
</feature>
<dbReference type="GO" id="GO:0006269">
    <property type="term" value="P:DNA replication, synthesis of primer"/>
    <property type="evidence" value="ECO:0007669"/>
    <property type="project" value="UniProtKB-KW"/>
</dbReference>
<sequence length="907" mass="102837">MEQSSNNLKLFEEESLSRTSPKYALALVNITGLGVKTFSYLIPDEIKDKIKIGQAILVPFGRQGLINAFCVGFSDYLPEEIKAKKISKILDETPLFSIDYLKLLEWVANYYCCDLVTVLNAAIPLKLIETASKTEQAVEFVTFEGATRRQKEVLEKLQNSGKMPIVMFEKYAKTTRQTIKKLETLGCVKLTTEEIYRNPLDILNIDTTEPLSELEGEQLAAYEGIKKKITEYTNPSPHPSPARGEGVRARHFYTEKTLAYSKDLRKNMTDAEQTLWFYLRNNQLAGYKFRRQEAIDNYIGDFVCYKKKLIIELDGGQHNDEQNIEQDKIRQNYLEQQGFKILRFWNDNIFNNIEGVLDTILKNLEPSPLAGEGRVRGSAETTQQTTPPVLLLHGVTASGKTEVYFKLIDDTIKAGKNVLFLAPEIALASQLTKRLAKKFGTKDVAIWHSSISDGERYDVWQRLYKNDIKILAGARSAVFAPLKNIGLIIIDEEHEGAYKQTSPAPRYDAKVVAQKLAMFHHCPLLLGSATPDISVYYRAVNSGSLFEMKHRYRNAPIAPVTVINMQEHARAAYKSVISKPLQVAITETLEKKQQVILLINRRGFATFTQCQACGHVIECPNCAIPMIWHAKDQRLKCHYCNQVEPFPDVCPECGSDALKISGTGTQKIEQYIKDLFPEHNVERVDSDVLVRKGEHIRLLERFQKGDIDILVGTQMIAKGLDNPNVTLVGVISADASFNLPDFRASERGFQLLTQVAGRAGRGEFTGRVFFQTYNPDYYALASAKSQNYNEFYMTEIAAREEFDYPPFSQMVRLIISSTNNFRAEKSAQEIAMRMCLMIDKYGISERLEVLGPTPCVIERINGYYRFQIIIKNKLDEKGHNFISSFLNKITMPKDIKLAIDVDPLNIL</sequence>
<dbReference type="Pfam" id="PF18319">
    <property type="entry name" value="Zn_ribbon_PriA"/>
    <property type="match status" value="1"/>
</dbReference>
<organism evidence="15 16">
    <name type="scientific">Candidatus Scatousia excrementipullorum</name>
    <dbReference type="NCBI Taxonomy" id="2840936"/>
    <lineage>
        <taxon>Bacteria</taxon>
        <taxon>Candidatus Scatousia</taxon>
    </lineage>
</organism>
<dbReference type="InterPro" id="IPR005259">
    <property type="entry name" value="PriA"/>
</dbReference>
<dbReference type="GO" id="GO:0003677">
    <property type="term" value="F:DNA binding"/>
    <property type="evidence" value="ECO:0007669"/>
    <property type="project" value="UniProtKB-UniRule"/>
</dbReference>
<evidence type="ECO:0000256" key="8">
    <source>
        <dbReference type="ARBA" id="ARBA00022840"/>
    </source>
</evidence>
<dbReference type="PROSITE" id="PS51192">
    <property type="entry name" value="HELICASE_ATP_BIND_1"/>
    <property type="match status" value="1"/>
</dbReference>
<dbReference type="PANTHER" id="PTHR30580:SF0">
    <property type="entry name" value="PRIMOSOMAL PROTEIN N"/>
    <property type="match status" value="1"/>
</dbReference>
<keyword evidence="5 12" id="KW-0378">Hydrolase</keyword>
<keyword evidence="3 12" id="KW-0479">Metal-binding</keyword>
<dbReference type="Pfam" id="PF00270">
    <property type="entry name" value="DEAD"/>
    <property type="match status" value="1"/>
</dbReference>
<evidence type="ECO:0000256" key="1">
    <source>
        <dbReference type="ARBA" id="ARBA00022515"/>
    </source>
</evidence>
<dbReference type="HAMAP" id="MF_00983">
    <property type="entry name" value="PriA"/>
    <property type="match status" value="1"/>
</dbReference>
<evidence type="ECO:0000256" key="11">
    <source>
        <dbReference type="ARBA" id="ARBA00048988"/>
    </source>
</evidence>
<keyword evidence="7 12" id="KW-0862">Zinc</keyword>
<reference evidence="15" key="2">
    <citation type="journal article" date="2021" name="PeerJ">
        <title>Extensive microbial diversity within the chicken gut microbiome revealed by metagenomics and culture.</title>
        <authorList>
            <person name="Gilroy R."/>
            <person name="Ravi A."/>
            <person name="Getino M."/>
            <person name="Pursley I."/>
            <person name="Horton D.L."/>
            <person name="Alikhan N.F."/>
            <person name="Baker D."/>
            <person name="Gharbi K."/>
            <person name="Hall N."/>
            <person name="Watson M."/>
            <person name="Adriaenssens E.M."/>
            <person name="Foster-Nyarko E."/>
            <person name="Jarju S."/>
            <person name="Secka A."/>
            <person name="Antonio M."/>
            <person name="Oren A."/>
            <person name="Chaudhuri R.R."/>
            <person name="La Ragione R."/>
            <person name="Hildebrand F."/>
            <person name="Pallen M.J."/>
        </authorList>
    </citation>
    <scope>NUCLEOTIDE SEQUENCE</scope>
    <source>
        <strain evidence="15">10192</strain>
    </source>
</reference>
<protein>
    <recommendedName>
        <fullName evidence="12">Replication restart protein PriA</fullName>
    </recommendedName>
    <alternativeName>
        <fullName evidence="12">ATP-dependent DNA helicase PriA</fullName>
        <ecNumber evidence="12">5.6.2.4</ecNumber>
    </alternativeName>
    <alternativeName>
        <fullName evidence="12">DNA 3'-5' helicase PriA</fullName>
    </alternativeName>
</protein>
<dbReference type="GO" id="GO:1990077">
    <property type="term" value="C:primosome complex"/>
    <property type="evidence" value="ECO:0007669"/>
    <property type="project" value="UniProtKB-UniRule"/>
</dbReference>
<dbReference type="PROSITE" id="PS51194">
    <property type="entry name" value="HELICASE_CTER"/>
    <property type="match status" value="1"/>
</dbReference>
<keyword evidence="9 12" id="KW-0238">DNA-binding</keyword>
<dbReference type="InterPro" id="IPR047216">
    <property type="entry name" value="Endonuclease_DUF559_bact"/>
</dbReference>
<dbReference type="InterPro" id="IPR014001">
    <property type="entry name" value="Helicase_ATP-bd"/>
</dbReference>
<gene>
    <name evidence="12 15" type="primary">priA</name>
    <name evidence="15" type="ORF">IAC76_02700</name>
</gene>
<evidence type="ECO:0000313" key="16">
    <source>
        <dbReference type="Proteomes" id="UP000823632"/>
    </source>
</evidence>
<dbReference type="InterPro" id="IPR040498">
    <property type="entry name" value="PriA_CRR"/>
</dbReference>
<comment type="similarity">
    <text evidence="12">Belongs to the helicase family. PriA subfamily.</text>
</comment>
<dbReference type="InterPro" id="IPR027417">
    <property type="entry name" value="P-loop_NTPase"/>
</dbReference>
<dbReference type="AlphaFoldDB" id="A0A9D9DP91"/>
<dbReference type="EC" id="5.6.2.4" evidence="12"/>
<dbReference type="Pfam" id="PF00271">
    <property type="entry name" value="Helicase_C"/>
    <property type="match status" value="1"/>
</dbReference>
<dbReference type="Proteomes" id="UP000823632">
    <property type="component" value="Unassembled WGS sequence"/>
</dbReference>
<proteinExistence type="inferred from homology"/>
<dbReference type="SMART" id="SM00487">
    <property type="entry name" value="DEXDc"/>
    <property type="match status" value="1"/>
</dbReference>
<dbReference type="EMBL" id="JADIND010000058">
    <property type="protein sequence ID" value="MBO8430275.1"/>
    <property type="molecule type" value="Genomic_DNA"/>
</dbReference>
<dbReference type="CDD" id="cd01038">
    <property type="entry name" value="Endonuclease_DUF559"/>
    <property type="match status" value="1"/>
</dbReference>
<dbReference type="PANTHER" id="PTHR30580">
    <property type="entry name" value="PRIMOSOMAL PROTEIN N"/>
    <property type="match status" value="1"/>
</dbReference>
<dbReference type="InterPro" id="IPR011335">
    <property type="entry name" value="Restrct_endonuc-II-like"/>
</dbReference>
<comment type="catalytic activity">
    <reaction evidence="11 12">
        <text>ATP + H2O = ADP + phosphate + H(+)</text>
        <dbReference type="Rhea" id="RHEA:13065"/>
        <dbReference type="ChEBI" id="CHEBI:15377"/>
        <dbReference type="ChEBI" id="CHEBI:15378"/>
        <dbReference type="ChEBI" id="CHEBI:30616"/>
        <dbReference type="ChEBI" id="CHEBI:43474"/>
        <dbReference type="ChEBI" id="CHEBI:456216"/>
        <dbReference type="EC" id="5.6.2.4"/>
    </reaction>
</comment>
<dbReference type="FunFam" id="3.40.50.300:FF:000489">
    <property type="entry name" value="Primosome assembly protein PriA"/>
    <property type="match status" value="1"/>
</dbReference>
<dbReference type="Pfam" id="PF17764">
    <property type="entry name" value="PriA_3primeBD"/>
    <property type="match status" value="1"/>
</dbReference>
<evidence type="ECO:0000256" key="9">
    <source>
        <dbReference type="ARBA" id="ARBA00023125"/>
    </source>
</evidence>